<feature type="transmembrane region" description="Helical" evidence="1">
    <location>
        <begin position="123"/>
        <end position="142"/>
    </location>
</feature>
<proteinExistence type="predicted"/>
<feature type="transmembrane region" description="Helical" evidence="1">
    <location>
        <begin position="21"/>
        <end position="39"/>
    </location>
</feature>
<dbReference type="AlphaFoldDB" id="A0A8E2AQV0"/>
<evidence type="ECO:0000313" key="4">
    <source>
        <dbReference type="Proteomes" id="UP000250043"/>
    </source>
</evidence>
<evidence type="ECO:0000313" key="3">
    <source>
        <dbReference type="EMBL" id="OCH87679.1"/>
    </source>
</evidence>
<evidence type="ECO:0000259" key="2">
    <source>
        <dbReference type="Pfam" id="PF20151"/>
    </source>
</evidence>
<accession>A0A8E2AQV0</accession>
<evidence type="ECO:0000256" key="1">
    <source>
        <dbReference type="SAM" id="Phobius"/>
    </source>
</evidence>
<feature type="transmembrane region" description="Helical" evidence="1">
    <location>
        <begin position="224"/>
        <end position="244"/>
    </location>
</feature>
<keyword evidence="1" id="KW-0812">Transmembrane</keyword>
<feature type="non-terminal residue" evidence="3">
    <location>
        <position position="1"/>
    </location>
</feature>
<feature type="transmembrane region" description="Helical" evidence="1">
    <location>
        <begin position="154"/>
        <end position="174"/>
    </location>
</feature>
<keyword evidence="1" id="KW-0472">Membrane</keyword>
<name>A0A8E2AQV0_9APHY</name>
<feature type="domain" description="DUF6533" evidence="2">
    <location>
        <begin position="25"/>
        <end position="69"/>
    </location>
</feature>
<dbReference type="Proteomes" id="UP000250043">
    <property type="component" value="Unassembled WGS sequence"/>
</dbReference>
<feature type="transmembrane region" description="Helical" evidence="1">
    <location>
        <begin position="59"/>
        <end position="85"/>
    </location>
</feature>
<dbReference type="Pfam" id="PF20151">
    <property type="entry name" value="DUF6533"/>
    <property type="match status" value="1"/>
</dbReference>
<sequence length="319" mass="36023">MSSQDSSLTILQVIDILQSSWIKICCTAAASALVIFDHLSTLPREVNLIWRRKLSPVAILFHLNRWTLLVWAALNFTIAFFPILTQTSCMTMTSINSVLDTILMTVWACFSAIRVYAVSGRSWWMAIVVGLLSMAPVAINMYQFFKQEEIQEKVLSFFGPVCVVTLDITGAKAINFDIRIRLCFIAADIFVLAITFIKTYALIRDAERRHVSAPFATILWHNGVGYFVAMLCFHVVNIVCYVLSESWPPAFYFASIFLNPVVSITISRFHLALRRMVYDLDSVLVDGYDIDPRNGGRDSTQLSSIRFASQNIDSVEECL</sequence>
<feature type="transmembrane region" description="Helical" evidence="1">
    <location>
        <begin position="250"/>
        <end position="271"/>
    </location>
</feature>
<feature type="transmembrane region" description="Helical" evidence="1">
    <location>
        <begin position="97"/>
        <end position="117"/>
    </location>
</feature>
<dbReference type="EMBL" id="KV722477">
    <property type="protein sequence ID" value="OCH87679.1"/>
    <property type="molecule type" value="Genomic_DNA"/>
</dbReference>
<protein>
    <recommendedName>
        <fullName evidence="2">DUF6533 domain-containing protein</fullName>
    </recommendedName>
</protein>
<feature type="transmembrane region" description="Helical" evidence="1">
    <location>
        <begin position="180"/>
        <end position="203"/>
    </location>
</feature>
<reference evidence="3 4" key="1">
    <citation type="submission" date="2016-07" db="EMBL/GenBank/DDBJ databases">
        <title>Draft genome of the white-rot fungus Obba rivulosa 3A-2.</title>
        <authorList>
            <consortium name="DOE Joint Genome Institute"/>
            <person name="Miettinen O."/>
            <person name="Riley R."/>
            <person name="Acob R."/>
            <person name="Barry K."/>
            <person name="Cullen D."/>
            <person name="De Vries R."/>
            <person name="Hainaut M."/>
            <person name="Hatakka A."/>
            <person name="Henrissat B."/>
            <person name="Hilden K."/>
            <person name="Kuo R."/>
            <person name="Labutti K."/>
            <person name="Lipzen A."/>
            <person name="Makela M.R."/>
            <person name="Sandor L."/>
            <person name="Spatafora J.W."/>
            <person name="Grigoriev I.V."/>
            <person name="Hibbett D.S."/>
        </authorList>
    </citation>
    <scope>NUCLEOTIDE SEQUENCE [LARGE SCALE GENOMIC DNA]</scope>
    <source>
        <strain evidence="3 4">3A-2</strain>
    </source>
</reference>
<dbReference type="OrthoDB" id="2752462at2759"/>
<dbReference type="InterPro" id="IPR045340">
    <property type="entry name" value="DUF6533"/>
</dbReference>
<organism evidence="3 4">
    <name type="scientific">Obba rivulosa</name>
    <dbReference type="NCBI Taxonomy" id="1052685"/>
    <lineage>
        <taxon>Eukaryota</taxon>
        <taxon>Fungi</taxon>
        <taxon>Dikarya</taxon>
        <taxon>Basidiomycota</taxon>
        <taxon>Agaricomycotina</taxon>
        <taxon>Agaricomycetes</taxon>
        <taxon>Polyporales</taxon>
        <taxon>Gelatoporiaceae</taxon>
        <taxon>Obba</taxon>
    </lineage>
</organism>
<keyword evidence="4" id="KW-1185">Reference proteome</keyword>
<keyword evidence="1" id="KW-1133">Transmembrane helix</keyword>
<gene>
    <name evidence="3" type="ORF">OBBRIDRAFT_795996</name>
</gene>